<dbReference type="Proteomes" id="UP000653454">
    <property type="component" value="Unassembled WGS sequence"/>
</dbReference>
<accession>A0A8S4EVD1</accession>
<dbReference type="Pfam" id="PF25298">
    <property type="entry name" value="Baculo_FP_2nd"/>
    <property type="match status" value="1"/>
</dbReference>
<gene>
    <name evidence="2" type="ORF">PLXY2_LOCUS6908</name>
</gene>
<comment type="caution">
    <text evidence="2">The sequence shown here is derived from an EMBL/GenBank/DDBJ whole genome shotgun (WGS) entry which is preliminary data.</text>
</comment>
<keyword evidence="3" id="KW-1185">Reference proteome</keyword>
<reference evidence="2" key="1">
    <citation type="submission" date="2020-11" db="EMBL/GenBank/DDBJ databases">
        <authorList>
            <person name="Whiteford S."/>
        </authorList>
    </citation>
    <scope>NUCLEOTIDE SEQUENCE</scope>
</reference>
<proteinExistence type="predicted"/>
<name>A0A8S4EVD1_PLUXY</name>
<dbReference type="EMBL" id="CAJHNJ030000023">
    <property type="protein sequence ID" value="CAG9120071.1"/>
    <property type="molecule type" value="Genomic_DNA"/>
</dbReference>
<dbReference type="AlphaFoldDB" id="A0A8S4EVD1"/>
<organism evidence="2 3">
    <name type="scientific">Plutella xylostella</name>
    <name type="common">Diamondback moth</name>
    <name type="synonym">Plutella maculipennis</name>
    <dbReference type="NCBI Taxonomy" id="51655"/>
    <lineage>
        <taxon>Eukaryota</taxon>
        <taxon>Metazoa</taxon>
        <taxon>Ecdysozoa</taxon>
        <taxon>Arthropoda</taxon>
        <taxon>Hexapoda</taxon>
        <taxon>Insecta</taxon>
        <taxon>Pterygota</taxon>
        <taxon>Neoptera</taxon>
        <taxon>Endopterygota</taxon>
        <taxon>Lepidoptera</taxon>
        <taxon>Glossata</taxon>
        <taxon>Ditrysia</taxon>
        <taxon>Yponomeutoidea</taxon>
        <taxon>Plutellidae</taxon>
        <taxon>Plutella</taxon>
    </lineage>
</organism>
<evidence type="ECO:0000313" key="3">
    <source>
        <dbReference type="Proteomes" id="UP000653454"/>
    </source>
</evidence>
<evidence type="ECO:0000313" key="2">
    <source>
        <dbReference type="EMBL" id="CAG9120071.1"/>
    </source>
</evidence>
<feature type="domain" description="FP protein C-terminal" evidence="1">
    <location>
        <begin position="178"/>
        <end position="228"/>
    </location>
</feature>
<sequence>MGKLTESVAEVLKSMKMYNDRLDKIDAKIDSTDTRLKVLETQKDTEIAELKATICELKIESNTFQQAALKNELEIIGLPESRNENLLHTVLVISKKIGVNLTESDIDGINRVGPRLGLQDLGGQKIGRPSPRPVVVRLLRKVQRDNLLKSAKSRRNLTTTDIEMEGPAHQIYINERLTRATRQLFRDARERNKSTGYYKHCWVSGGRLYLRRVDGSPALSIGSHEELDRRFNELKKSQAGGVRENHTA</sequence>
<protein>
    <submittedName>
        <fullName evidence="2">(diamondback moth) hypothetical protein</fullName>
    </submittedName>
</protein>
<dbReference type="InterPro" id="IPR057251">
    <property type="entry name" value="FP_C"/>
</dbReference>
<evidence type="ECO:0000259" key="1">
    <source>
        <dbReference type="Pfam" id="PF25298"/>
    </source>
</evidence>
<dbReference type="Gene3D" id="3.30.70.1820">
    <property type="entry name" value="L1 transposable element, RRM domain"/>
    <property type="match status" value="1"/>
</dbReference>